<comment type="caution">
    <text evidence="2">The sequence shown here is derived from an EMBL/GenBank/DDBJ whole genome shotgun (WGS) entry which is preliminary data.</text>
</comment>
<feature type="compositionally biased region" description="Basic and acidic residues" evidence="1">
    <location>
        <begin position="12"/>
        <end position="22"/>
    </location>
</feature>
<proteinExistence type="predicted"/>
<accession>A0A822X8N0</accession>
<dbReference type="Proteomes" id="UP000607653">
    <property type="component" value="Unassembled WGS sequence"/>
</dbReference>
<evidence type="ECO:0000256" key="1">
    <source>
        <dbReference type="SAM" id="MobiDB-lite"/>
    </source>
</evidence>
<feature type="compositionally biased region" description="Basic and acidic residues" evidence="1">
    <location>
        <begin position="30"/>
        <end position="39"/>
    </location>
</feature>
<evidence type="ECO:0000313" key="2">
    <source>
        <dbReference type="EMBL" id="DAD17804.1"/>
    </source>
</evidence>
<dbReference type="AlphaFoldDB" id="A0A822X8N0"/>
<dbReference type="EMBL" id="DUZY01000001">
    <property type="protein sequence ID" value="DAD17804.1"/>
    <property type="molecule type" value="Genomic_DNA"/>
</dbReference>
<keyword evidence="3" id="KW-1185">Reference proteome</keyword>
<name>A0A822X8N0_NELNU</name>
<sequence length="39" mass="4687">MKENGGLDLFNQEERGVGDREKGRRKHRRKEESWKKMNG</sequence>
<gene>
    <name evidence="2" type="ORF">HUJ06_019267</name>
</gene>
<organism evidence="2 3">
    <name type="scientific">Nelumbo nucifera</name>
    <name type="common">Sacred lotus</name>
    <dbReference type="NCBI Taxonomy" id="4432"/>
    <lineage>
        <taxon>Eukaryota</taxon>
        <taxon>Viridiplantae</taxon>
        <taxon>Streptophyta</taxon>
        <taxon>Embryophyta</taxon>
        <taxon>Tracheophyta</taxon>
        <taxon>Spermatophyta</taxon>
        <taxon>Magnoliopsida</taxon>
        <taxon>Proteales</taxon>
        <taxon>Nelumbonaceae</taxon>
        <taxon>Nelumbo</taxon>
    </lineage>
</organism>
<reference evidence="2 3" key="1">
    <citation type="journal article" date="2020" name="Mol. Biol. Evol.">
        <title>Distinct Expression and Methylation Patterns for Genes with Different Fates following a Single Whole-Genome Duplication in Flowering Plants.</title>
        <authorList>
            <person name="Shi T."/>
            <person name="Rahmani R.S."/>
            <person name="Gugger P.F."/>
            <person name="Wang M."/>
            <person name="Li H."/>
            <person name="Zhang Y."/>
            <person name="Li Z."/>
            <person name="Wang Q."/>
            <person name="Van de Peer Y."/>
            <person name="Marchal K."/>
            <person name="Chen J."/>
        </authorList>
    </citation>
    <scope>NUCLEOTIDE SEQUENCE [LARGE SCALE GENOMIC DNA]</scope>
    <source>
        <tissue evidence="2">Leaf</tissue>
    </source>
</reference>
<feature type="region of interest" description="Disordered" evidence="1">
    <location>
        <begin position="1"/>
        <end position="39"/>
    </location>
</feature>
<evidence type="ECO:0000313" key="3">
    <source>
        <dbReference type="Proteomes" id="UP000607653"/>
    </source>
</evidence>
<protein>
    <submittedName>
        <fullName evidence="2">Uncharacterized protein</fullName>
    </submittedName>
</protein>